<organism evidence="8 9">
    <name type="scientific">Bifidobacterium vansinderenii</name>
    <dbReference type="NCBI Taxonomy" id="1984871"/>
    <lineage>
        <taxon>Bacteria</taxon>
        <taxon>Bacillati</taxon>
        <taxon>Actinomycetota</taxon>
        <taxon>Actinomycetes</taxon>
        <taxon>Bifidobacteriales</taxon>
        <taxon>Bifidobacteriaceae</taxon>
        <taxon>Bifidobacterium</taxon>
    </lineage>
</organism>
<keyword evidence="2" id="KW-0229">DNA integration</keyword>
<dbReference type="InterPro" id="IPR011010">
    <property type="entry name" value="DNA_brk_join_enz"/>
</dbReference>
<accession>A0A229W0X6</accession>
<evidence type="ECO:0000259" key="7">
    <source>
        <dbReference type="PROSITE" id="PS51900"/>
    </source>
</evidence>
<reference evidence="8 9" key="1">
    <citation type="submission" date="2017-05" db="EMBL/GenBank/DDBJ databases">
        <title>Bifidobacterium vansinderenii sp. nov.</title>
        <authorList>
            <person name="Lugli G.A."/>
            <person name="Duranti S."/>
            <person name="Mangifesta M."/>
        </authorList>
    </citation>
    <scope>NUCLEOTIDE SEQUENCE [LARGE SCALE GENOMIC DNA]</scope>
    <source>
        <strain evidence="8 9">Tam10B</strain>
    </source>
</reference>
<keyword evidence="9" id="KW-1185">Reference proteome</keyword>
<dbReference type="Gene3D" id="1.10.150.130">
    <property type="match status" value="1"/>
</dbReference>
<dbReference type="InterPro" id="IPR010998">
    <property type="entry name" value="Integrase_recombinase_N"/>
</dbReference>
<feature type="domain" description="Core-binding (CB)" evidence="7">
    <location>
        <begin position="1"/>
        <end position="84"/>
    </location>
</feature>
<evidence type="ECO:0000256" key="5">
    <source>
        <dbReference type="PROSITE-ProRule" id="PRU01248"/>
    </source>
</evidence>
<dbReference type="EMBL" id="NEWD01000004">
    <property type="protein sequence ID" value="OXN01495.1"/>
    <property type="molecule type" value="Genomic_DNA"/>
</dbReference>
<dbReference type="Proteomes" id="UP000215433">
    <property type="component" value="Unassembled WGS sequence"/>
</dbReference>
<dbReference type="PANTHER" id="PTHR30349:SF64">
    <property type="entry name" value="PROPHAGE INTEGRASE INTD-RELATED"/>
    <property type="match status" value="1"/>
</dbReference>
<dbReference type="Gene3D" id="1.10.443.10">
    <property type="entry name" value="Intergrase catalytic core"/>
    <property type="match status" value="1"/>
</dbReference>
<evidence type="ECO:0000256" key="4">
    <source>
        <dbReference type="ARBA" id="ARBA00023172"/>
    </source>
</evidence>
<evidence type="ECO:0000256" key="3">
    <source>
        <dbReference type="ARBA" id="ARBA00023125"/>
    </source>
</evidence>
<dbReference type="InterPro" id="IPR044068">
    <property type="entry name" value="CB"/>
</dbReference>
<dbReference type="InterPro" id="IPR050090">
    <property type="entry name" value="Tyrosine_recombinase_XerCD"/>
</dbReference>
<dbReference type="Pfam" id="PF14659">
    <property type="entry name" value="Phage_int_SAM_3"/>
    <property type="match status" value="1"/>
</dbReference>
<dbReference type="PANTHER" id="PTHR30349">
    <property type="entry name" value="PHAGE INTEGRASE-RELATED"/>
    <property type="match status" value="1"/>
</dbReference>
<dbReference type="CDD" id="cd01189">
    <property type="entry name" value="INT_ICEBs1_C_like"/>
    <property type="match status" value="1"/>
</dbReference>
<dbReference type="PROSITE" id="PS51900">
    <property type="entry name" value="CB"/>
    <property type="match status" value="1"/>
</dbReference>
<dbReference type="AlphaFoldDB" id="A0A229W0X6"/>
<dbReference type="InterPro" id="IPR002104">
    <property type="entry name" value="Integrase_catalytic"/>
</dbReference>
<evidence type="ECO:0000256" key="2">
    <source>
        <dbReference type="ARBA" id="ARBA00022908"/>
    </source>
</evidence>
<dbReference type="Pfam" id="PF00589">
    <property type="entry name" value="Phage_integrase"/>
    <property type="match status" value="1"/>
</dbReference>
<comment type="similarity">
    <text evidence="1">Belongs to the 'phage' integrase family.</text>
</comment>
<proteinExistence type="inferred from homology"/>
<keyword evidence="3 5" id="KW-0238">DNA-binding</keyword>
<keyword evidence="4" id="KW-0233">DNA recombination</keyword>
<dbReference type="RefSeq" id="WP_093959680.1">
    <property type="nucleotide sequence ID" value="NZ_NEWD01000004.1"/>
</dbReference>
<feature type="domain" description="Tyr recombinase" evidence="6">
    <location>
        <begin position="102"/>
        <end position="281"/>
    </location>
</feature>
<gene>
    <name evidence="8" type="ORF">Tam10B_0498</name>
</gene>
<dbReference type="GO" id="GO:0006310">
    <property type="term" value="P:DNA recombination"/>
    <property type="evidence" value="ECO:0007669"/>
    <property type="project" value="UniProtKB-KW"/>
</dbReference>
<comment type="caution">
    <text evidence="8">The sequence shown here is derived from an EMBL/GenBank/DDBJ whole genome shotgun (WGS) entry which is preliminary data.</text>
</comment>
<name>A0A229W0X6_9BIFI</name>
<dbReference type="PROSITE" id="PS51898">
    <property type="entry name" value="TYR_RECOMBINASE"/>
    <property type="match status" value="1"/>
</dbReference>
<evidence type="ECO:0000256" key="1">
    <source>
        <dbReference type="ARBA" id="ARBA00008857"/>
    </source>
</evidence>
<sequence>MLLSDYWTDRYLPYCERTLRECTLVGYESAWRLHIEPTLGHMDMAAITVETVDSWISGLSSSGAARKAWALLRGMLRKAVRWGLVDADVTRREIRLPQKRRYEPRLLSISETRTLLRGVYGSDLEAWLLCAATCGLRTEEGYGLEWADLDLRAGTLRVNRGVQWVGGHETIVEPKTELSRRTLPLPRFAVRRLRELRPRTGGRLIGDLTPPQLARAYRSYCLRHDLPYVPPRNLRHSWATNALSAGADIAVVSRMLGHSDIQTTARYYLKPDITALRDAQRLYERALTA</sequence>
<dbReference type="InterPro" id="IPR013762">
    <property type="entry name" value="Integrase-like_cat_sf"/>
</dbReference>
<dbReference type="GO" id="GO:0015074">
    <property type="term" value="P:DNA integration"/>
    <property type="evidence" value="ECO:0007669"/>
    <property type="project" value="UniProtKB-KW"/>
</dbReference>
<evidence type="ECO:0000313" key="9">
    <source>
        <dbReference type="Proteomes" id="UP000215433"/>
    </source>
</evidence>
<dbReference type="SUPFAM" id="SSF56349">
    <property type="entry name" value="DNA breaking-rejoining enzymes"/>
    <property type="match status" value="1"/>
</dbReference>
<protein>
    <submittedName>
        <fullName evidence="8">Recombinase</fullName>
    </submittedName>
</protein>
<evidence type="ECO:0000259" key="6">
    <source>
        <dbReference type="PROSITE" id="PS51898"/>
    </source>
</evidence>
<evidence type="ECO:0000313" key="8">
    <source>
        <dbReference type="EMBL" id="OXN01495.1"/>
    </source>
</evidence>
<dbReference type="OrthoDB" id="148546at2"/>
<dbReference type="GO" id="GO:0003677">
    <property type="term" value="F:DNA binding"/>
    <property type="evidence" value="ECO:0007669"/>
    <property type="project" value="UniProtKB-UniRule"/>
</dbReference>
<dbReference type="InterPro" id="IPR004107">
    <property type="entry name" value="Integrase_SAM-like_N"/>
</dbReference>